<evidence type="ECO:0000313" key="1">
    <source>
        <dbReference type="EMBL" id="AFY92813.1"/>
    </source>
</evidence>
<dbReference type="Proteomes" id="UP000010366">
    <property type="component" value="Chromosome"/>
</dbReference>
<dbReference type="KEGG" id="cmp:Cha6605_1675"/>
<reference evidence="1 2" key="1">
    <citation type="submission" date="2012-05" db="EMBL/GenBank/DDBJ databases">
        <title>Finished chromosome of genome of Chamaesiphon sp. PCC 6605.</title>
        <authorList>
            <consortium name="US DOE Joint Genome Institute"/>
            <person name="Gugger M."/>
            <person name="Coursin T."/>
            <person name="Rippka R."/>
            <person name="Tandeau De Marsac N."/>
            <person name="Huntemann M."/>
            <person name="Wei C.-L."/>
            <person name="Han J."/>
            <person name="Detter J.C."/>
            <person name="Han C."/>
            <person name="Tapia R."/>
            <person name="Chen A."/>
            <person name="Kyrpides N."/>
            <person name="Mavromatis K."/>
            <person name="Markowitz V."/>
            <person name="Szeto E."/>
            <person name="Ivanova N."/>
            <person name="Pagani I."/>
            <person name="Pati A."/>
            <person name="Goodwin L."/>
            <person name="Nordberg H.P."/>
            <person name="Cantor M.N."/>
            <person name="Hua S.X."/>
            <person name="Woyke T."/>
            <person name="Kerfeld C.A."/>
        </authorList>
    </citation>
    <scope>NUCLEOTIDE SEQUENCE [LARGE SCALE GENOMIC DNA]</scope>
    <source>
        <strain evidence="2">ATCC 27169 / PCC 6605</strain>
    </source>
</reference>
<keyword evidence="2" id="KW-1185">Reference proteome</keyword>
<sequence length="48" mass="5287">MDGMGAGTAKTQVQPEFKPGNNIVVKVNNYDYSSNRNRSTEIILKKTA</sequence>
<accession>K9UDV7</accession>
<name>K9UDV7_CHAP6</name>
<protein>
    <submittedName>
        <fullName evidence="1">Uncharacterized protein</fullName>
    </submittedName>
</protein>
<proteinExistence type="predicted"/>
<dbReference type="EMBL" id="CP003600">
    <property type="protein sequence ID" value="AFY92813.1"/>
    <property type="molecule type" value="Genomic_DNA"/>
</dbReference>
<dbReference type="AlphaFoldDB" id="K9UDV7"/>
<dbReference type="STRING" id="1173020.Cha6605_1675"/>
<evidence type="ECO:0000313" key="2">
    <source>
        <dbReference type="Proteomes" id="UP000010366"/>
    </source>
</evidence>
<dbReference type="HOGENOM" id="CLU_3150897_0_0_3"/>
<organism evidence="1 2">
    <name type="scientific">Chamaesiphon minutus (strain ATCC 27169 / PCC 6605)</name>
    <dbReference type="NCBI Taxonomy" id="1173020"/>
    <lineage>
        <taxon>Bacteria</taxon>
        <taxon>Bacillati</taxon>
        <taxon>Cyanobacteriota</taxon>
        <taxon>Cyanophyceae</taxon>
        <taxon>Gomontiellales</taxon>
        <taxon>Chamaesiphonaceae</taxon>
        <taxon>Chamaesiphon</taxon>
    </lineage>
</organism>
<gene>
    <name evidence="1" type="ORF">Cha6605_1675</name>
</gene>